<reference evidence="2 3" key="1">
    <citation type="submission" date="2017-06" db="EMBL/GenBank/DDBJ databases">
        <title>Genome sequencing of cyanobaciteial culture collection at National Institute for Environmental Studies (NIES).</title>
        <authorList>
            <person name="Hirose Y."/>
            <person name="Shimura Y."/>
            <person name="Fujisawa T."/>
            <person name="Nakamura Y."/>
            <person name="Kawachi M."/>
        </authorList>
    </citation>
    <scope>NUCLEOTIDE SEQUENCE [LARGE SCALE GENOMIC DNA]</scope>
    <source>
        <strain evidence="2 3">NIES-37</strain>
    </source>
</reference>
<keyword evidence="2" id="KW-0346">Stress response</keyword>
<dbReference type="InterPro" id="IPR019734">
    <property type="entry name" value="TPR_rpt"/>
</dbReference>
<proteinExistence type="predicted"/>
<dbReference type="KEGG" id="ttq:NIES37_22850"/>
<gene>
    <name evidence="2" type="ORF">NIES37_22850</name>
</gene>
<name>A0A1Z4MXX8_9CYAN</name>
<accession>A0A1Z4MXX8</accession>
<dbReference type="SUPFAM" id="SSF48452">
    <property type="entry name" value="TPR-like"/>
    <property type="match status" value="1"/>
</dbReference>
<evidence type="ECO:0000313" key="2">
    <source>
        <dbReference type="EMBL" id="BAY98335.1"/>
    </source>
</evidence>
<organism evidence="2 3">
    <name type="scientific">Tolypothrix tenuis PCC 7101</name>
    <dbReference type="NCBI Taxonomy" id="231146"/>
    <lineage>
        <taxon>Bacteria</taxon>
        <taxon>Bacillati</taxon>
        <taxon>Cyanobacteriota</taxon>
        <taxon>Cyanophyceae</taxon>
        <taxon>Nostocales</taxon>
        <taxon>Tolypothrichaceae</taxon>
        <taxon>Tolypothrix</taxon>
    </lineage>
</organism>
<dbReference type="Gene3D" id="1.25.40.10">
    <property type="entry name" value="Tetratricopeptide repeat domain"/>
    <property type="match status" value="1"/>
</dbReference>
<keyword evidence="3" id="KW-1185">Reference proteome</keyword>
<protein>
    <submittedName>
        <fullName evidence="2">Heat shock protein DnaJ domain-containing protein</fullName>
    </submittedName>
</protein>
<dbReference type="Proteomes" id="UP000218785">
    <property type="component" value="Chromosome"/>
</dbReference>
<dbReference type="RefSeq" id="WP_096575670.1">
    <property type="nucleotide sequence ID" value="NZ_CAWNJS010000001.1"/>
</dbReference>
<dbReference type="InterPro" id="IPR011990">
    <property type="entry name" value="TPR-like_helical_dom_sf"/>
</dbReference>
<keyword evidence="1" id="KW-0802">TPR repeat</keyword>
<dbReference type="PROSITE" id="PS50005">
    <property type="entry name" value="TPR"/>
    <property type="match status" value="1"/>
</dbReference>
<feature type="repeat" description="TPR" evidence="1">
    <location>
        <begin position="64"/>
        <end position="97"/>
    </location>
</feature>
<evidence type="ECO:0000313" key="3">
    <source>
        <dbReference type="Proteomes" id="UP000218785"/>
    </source>
</evidence>
<dbReference type="EMBL" id="AP018248">
    <property type="protein sequence ID" value="BAY98335.1"/>
    <property type="molecule type" value="Genomic_DNA"/>
</dbReference>
<sequence length="139" mass="15695">MSLIPKLREKPVEQKVDQKNHVQPVEQNYADRHYQRAVQYANQSNWASCVQELREAIKLEPKISDYHALLGVAYFKQNFQGMATVYIRQALKLNPQDPVALKYAAKLNIKEAQPPNPKSAAISVGLASVLSLFTSRSES</sequence>
<evidence type="ECO:0000256" key="1">
    <source>
        <dbReference type="PROSITE-ProRule" id="PRU00339"/>
    </source>
</evidence>
<dbReference type="AlphaFoldDB" id="A0A1Z4MXX8"/>
<dbReference type="SMART" id="SM00028">
    <property type="entry name" value="TPR"/>
    <property type="match status" value="2"/>
</dbReference>